<dbReference type="EMBL" id="JASPKY010000009">
    <property type="protein sequence ID" value="KAK9754251.1"/>
    <property type="molecule type" value="Genomic_DNA"/>
</dbReference>
<dbReference type="GO" id="GO:0005381">
    <property type="term" value="F:iron ion transmembrane transporter activity"/>
    <property type="evidence" value="ECO:0007669"/>
    <property type="project" value="TreeGrafter"/>
</dbReference>
<evidence type="ECO:0000256" key="3">
    <source>
        <dbReference type="ARBA" id="ARBA00022448"/>
    </source>
</evidence>
<evidence type="ECO:0000256" key="6">
    <source>
        <dbReference type="ARBA" id="ARBA00023136"/>
    </source>
</evidence>
<comment type="similarity">
    <text evidence="2">Belongs to the NRAMP family.</text>
</comment>
<keyword evidence="5 8" id="KW-1133">Transmembrane helix</keyword>
<keyword evidence="4 8" id="KW-0812">Transmembrane</keyword>
<feature type="transmembrane region" description="Helical" evidence="8">
    <location>
        <begin position="485"/>
        <end position="505"/>
    </location>
</feature>
<feature type="transmembrane region" description="Helical" evidence="8">
    <location>
        <begin position="451"/>
        <end position="473"/>
    </location>
</feature>
<feature type="region of interest" description="Disordered" evidence="7">
    <location>
        <begin position="1"/>
        <end position="26"/>
    </location>
</feature>
<evidence type="ECO:0000256" key="7">
    <source>
        <dbReference type="SAM" id="MobiDB-lite"/>
    </source>
</evidence>
<evidence type="ECO:0000256" key="2">
    <source>
        <dbReference type="ARBA" id="ARBA00006670"/>
    </source>
</evidence>
<name>A0AAW1NAE1_POPJA</name>
<dbReference type="AlphaFoldDB" id="A0AAW1NAE1"/>
<evidence type="ECO:0000256" key="8">
    <source>
        <dbReference type="SAM" id="Phobius"/>
    </source>
</evidence>
<feature type="transmembrane region" description="Helical" evidence="8">
    <location>
        <begin position="235"/>
        <end position="254"/>
    </location>
</feature>
<keyword evidence="6 8" id="KW-0472">Membrane</keyword>
<feature type="transmembrane region" description="Helical" evidence="8">
    <location>
        <begin position="130"/>
        <end position="157"/>
    </location>
</feature>
<dbReference type="PANTHER" id="PTHR11706:SF33">
    <property type="entry name" value="NATURAL RESISTANCE-ASSOCIATED MACROPHAGE PROTEIN 2"/>
    <property type="match status" value="1"/>
</dbReference>
<gene>
    <name evidence="9" type="ORF">QE152_g1529</name>
</gene>
<dbReference type="Proteomes" id="UP001458880">
    <property type="component" value="Unassembled WGS sequence"/>
</dbReference>
<protein>
    <submittedName>
        <fullName evidence="9">Natural resistance-associated macrophage protein</fullName>
    </submittedName>
</protein>
<dbReference type="GO" id="GO:0015086">
    <property type="term" value="F:cadmium ion transmembrane transporter activity"/>
    <property type="evidence" value="ECO:0007669"/>
    <property type="project" value="TreeGrafter"/>
</dbReference>
<comment type="subcellular location">
    <subcellularLocation>
        <location evidence="1">Membrane</location>
        <topology evidence="1">Multi-pass membrane protein</topology>
    </subcellularLocation>
</comment>
<evidence type="ECO:0000313" key="9">
    <source>
        <dbReference type="EMBL" id="KAK9754251.1"/>
    </source>
</evidence>
<dbReference type="NCBIfam" id="NF037982">
    <property type="entry name" value="Nramp_1"/>
    <property type="match status" value="1"/>
</dbReference>
<dbReference type="GO" id="GO:0005886">
    <property type="term" value="C:plasma membrane"/>
    <property type="evidence" value="ECO:0007669"/>
    <property type="project" value="TreeGrafter"/>
</dbReference>
<feature type="transmembrane region" description="Helical" evidence="8">
    <location>
        <begin position="517"/>
        <end position="539"/>
    </location>
</feature>
<sequence length="572" mass="63584">MKSDKDSPEMGASAKGGEDPAASGTELRRSNSYYAGRRITIPDSDNKFSFKKLWAFTGPGFLMSIAYLDPGNIESDLRSGSLAGYGLLWVLVLSSVMGVFVQVLSLRLGVVTGFHLAETCYKQYRLLPRIILWIMVEIAIIASDAQQVIGTSIAIYLISDEHIPLWGAAIITILDTFTFLCCDKYGLRKLETIFGLFISVMGITFGYHYVISQPEHLKVLQGLFVPIYTPHEYKVFLQGVGIVGAVIMPHNIYLHSALVKSREVDKSDRMKVKEAITYFAIESSVAVFFSILINICVVAVFAKSFYRVTNKEILEHCPKQFGNDSIIPNDDNLIEANLHVGGLVLSCTYGVASKYIWGIGILASGQSATMTGTYAGQFAMEGFLNLQWARWIMVLVTRSLALITIFTQIVSPDPHPFRSNFYTNRGSLALIPTLFVAIFTRIEELTLMNDLMNVINCLQLPFAVIPLIAFTSNRQTMGENFVNCWINRIIAISLSVIVITVNGYFVITSLADIQPHILVMFFAGVFALIYLILCVYLGIHMVVSMSKTDYTQNKFIKNYIVLPTVGYSSSSQ</sequence>
<dbReference type="InterPro" id="IPR001046">
    <property type="entry name" value="NRAMP_fam"/>
</dbReference>
<dbReference type="Pfam" id="PF01566">
    <property type="entry name" value="Nramp"/>
    <property type="match status" value="1"/>
</dbReference>
<feature type="transmembrane region" description="Helical" evidence="8">
    <location>
        <begin position="193"/>
        <end position="211"/>
    </location>
</feature>
<feature type="transmembrane region" description="Helical" evidence="8">
    <location>
        <begin position="163"/>
        <end position="181"/>
    </location>
</feature>
<evidence type="ECO:0000256" key="4">
    <source>
        <dbReference type="ARBA" id="ARBA00022692"/>
    </source>
</evidence>
<organism evidence="9 10">
    <name type="scientific">Popillia japonica</name>
    <name type="common">Japanese beetle</name>
    <dbReference type="NCBI Taxonomy" id="7064"/>
    <lineage>
        <taxon>Eukaryota</taxon>
        <taxon>Metazoa</taxon>
        <taxon>Ecdysozoa</taxon>
        <taxon>Arthropoda</taxon>
        <taxon>Hexapoda</taxon>
        <taxon>Insecta</taxon>
        <taxon>Pterygota</taxon>
        <taxon>Neoptera</taxon>
        <taxon>Endopterygota</taxon>
        <taxon>Coleoptera</taxon>
        <taxon>Polyphaga</taxon>
        <taxon>Scarabaeiformia</taxon>
        <taxon>Scarabaeidae</taxon>
        <taxon>Rutelinae</taxon>
        <taxon>Popillia</taxon>
    </lineage>
</organism>
<evidence type="ECO:0000256" key="5">
    <source>
        <dbReference type="ARBA" id="ARBA00022989"/>
    </source>
</evidence>
<keyword evidence="10" id="KW-1185">Reference proteome</keyword>
<accession>A0AAW1NAE1</accession>
<feature type="transmembrane region" description="Helical" evidence="8">
    <location>
        <begin position="275"/>
        <end position="302"/>
    </location>
</feature>
<keyword evidence="3" id="KW-0813">Transport</keyword>
<feature type="transmembrane region" description="Helical" evidence="8">
    <location>
        <begin position="88"/>
        <end position="110"/>
    </location>
</feature>
<comment type="caution">
    <text evidence="9">The sequence shown here is derived from an EMBL/GenBank/DDBJ whole genome shotgun (WGS) entry which is preliminary data.</text>
</comment>
<dbReference type="GO" id="GO:0010008">
    <property type="term" value="C:endosome membrane"/>
    <property type="evidence" value="ECO:0007669"/>
    <property type="project" value="TreeGrafter"/>
</dbReference>
<feature type="transmembrane region" description="Helical" evidence="8">
    <location>
        <begin position="388"/>
        <end position="410"/>
    </location>
</feature>
<dbReference type="PRINTS" id="PR00447">
    <property type="entry name" value="NATRESASSCMP"/>
</dbReference>
<evidence type="ECO:0000313" key="10">
    <source>
        <dbReference type="Proteomes" id="UP001458880"/>
    </source>
</evidence>
<evidence type="ECO:0000256" key="1">
    <source>
        <dbReference type="ARBA" id="ARBA00004141"/>
    </source>
</evidence>
<dbReference type="GO" id="GO:0005384">
    <property type="term" value="F:manganese ion transmembrane transporter activity"/>
    <property type="evidence" value="ECO:0007669"/>
    <property type="project" value="TreeGrafter"/>
</dbReference>
<dbReference type="NCBIfam" id="TIGR01197">
    <property type="entry name" value="nramp"/>
    <property type="match status" value="1"/>
</dbReference>
<reference evidence="9 10" key="1">
    <citation type="journal article" date="2024" name="BMC Genomics">
        <title>De novo assembly and annotation of Popillia japonica's genome with initial clues to its potential as an invasive pest.</title>
        <authorList>
            <person name="Cucini C."/>
            <person name="Boschi S."/>
            <person name="Funari R."/>
            <person name="Cardaioli E."/>
            <person name="Iannotti N."/>
            <person name="Marturano G."/>
            <person name="Paoli F."/>
            <person name="Bruttini M."/>
            <person name="Carapelli A."/>
            <person name="Frati F."/>
            <person name="Nardi F."/>
        </authorList>
    </citation>
    <scope>NUCLEOTIDE SEQUENCE [LARGE SCALE GENOMIC DNA]</scope>
    <source>
        <strain evidence="9">DMR45628</strain>
    </source>
</reference>
<feature type="transmembrane region" description="Helical" evidence="8">
    <location>
        <begin position="53"/>
        <end position="68"/>
    </location>
</feature>
<proteinExistence type="inferred from homology"/>
<dbReference type="PANTHER" id="PTHR11706">
    <property type="entry name" value="SOLUTE CARRIER PROTEIN FAMILY 11 MEMBER"/>
    <property type="match status" value="1"/>
</dbReference>